<evidence type="ECO:0000256" key="13">
    <source>
        <dbReference type="SAM" id="MobiDB-lite"/>
    </source>
</evidence>
<dbReference type="SUPFAM" id="SSF56112">
    <property type="entry name" value="Protein kinase-like (PK-like)"/>
    <property type="match status" value="1"/>
</dbReference>
<sequence length="323" mass="36581">MTIFMSQKYQKYPKGAELGRGAYGVVYLSKPTKDEIYAIKKIRTSGISMDGGISGTMDYAGVHFTAIREIKSLKELVHENIVKLHDVFIYKNNIHIVYEYLHFDLTQIINDKNIFLTEGHIKSYMLQLLRGVAFCHANFVLHRDLKPSNLLLSPGKAMKLADFGLAKNFGEENERFTPACVTRWYRAPELLFGADMYGPTMDVWSCGCIFGELMLKAPLFPGENELDQLAKIFATLGTPNEQNWPNVTSLPNFQGFEERQPIMFKDIMTSASQEALDLLSQMLQLNPNKRITAQQALNHPYFRNGPAPTAVDKLPAPESINEY</sequence>
<dbReference type="EMBL" id="HBGD01000183">
    <property type="protein sequence ID" value="CAD9076916.1"/>
    <property type="molecule type" value="Transcribed_RNA"/>
</dbReference>
<name>A0A7S1KL78_9EUKA</name>
<evidence type="ECO:0000256" key="8">
    <source>
        <dbReference type="ARBA" id="ARBA00022840"/>
    </source>
</evidence>
<accession>A0A7S1KL78</accession>
<dbReference type="PROSITE" id="PS00108">
    <property type="entry name" value="PROTEIN_KINASE_ST"/>
    <property type="match status" value="1"/>
</dbReference>
<dbReference type="InterPro" id="IPR000719">
    <property type="entry name" value="Prot_kinase_dom"/>
</dbReference>
<dbReference type="GO" id="GO:0070985">
    <property type="term" value="C:transcription factor TFIIK complex"/>
    <property type="evidence" value="ECO:0007669"/>
    <property type="project" value="InterPro"/>
</dbReference>
<keyword evidence="5" id="KW-0808">Transferase</keyword>
<evidence type="ECO:0000313" key="15">
    <source>
        <dbReference type="EMBL" id="CAD9076916.1"/>
    </source>
</evidence>
<feature type="domain" description="Protein kinase" evidence="14">
    <location>
        <begin position="12"/>
        <end position="302"/>
    </location>
</feature>
<evidence type="ECO:0000256" key="2">
    <source>
        <dbReference type="ARBA" id="ARBA00012409"/>
    </source>
</evidence>
<feature type="active site" description="Proton acceptor" evidence="9">
    <location>
        <position position="144"/>
    </location>
</feature>
<dbReference type="GO" id="GO:0005524">
    <property type="term" value="F:ATP binding"/>
    <property type="evidence" value="ECO:0007669"/>
    <property type="project" value="UniProtKB-UniRule"/>
</dbReference>
<dbReference type="Gene3D" id="1.10.510.10">
    <property type="entry name" value="Transferase(Phosphotransferase) domain 1"/>
    <property type="match status" value="1"/>
</dbReference>
<protein>
    <recommendedName>
        <fullName evidence="2">[RNA-polymerase]-subunit kinase</fullName>
        <ecNumber evidence="2">2.7.11.23</ecNumber>
    </recommendedName>
</protein>
<dbReference type="Pfam" id="PF00069">
    <property type="entry name" value="Pkinase"/>
    <property type="match status" value="1"/>
</dbReference>
<evidence type="ECO:0000256" key="1">
    <source>
        <dbReference type="ARBA" id="ARBA00006485"/>
    </source>
</evidence>
<dbReference type="PROSITE" id="PS00107">
    <property type="entry name" value="PROTEIN_KINASE_ATP"/>
    <property type="match status" value="1"/>
</dbReference>
<dbReference type="FunFam" id="1.10.510.10:FF:000611">
    <property type="entry name" value="CMGC family protein kinase"/>
    <property type="match status" value="1"/>
</dbReference>
<dbReference type="GO" id="GO:0045944">
    <property type="term" value="P:positive regulation of transcription by RNA polymerase II"/>
    <property type="evidence" value="ECO:0007669"/>
    <property type="project" value="TreeGrafter"/>
</dbReference>
<dbReference type="GO" id="GO:0008353">
    <property type="term" value="F:RNA polymerase II CTD heptapeptide repeat kinase activity"/>
    <property type="evidence" value="ECO:0007669"/>
    <property type="project" value="UniProtKB-EC"/>
</dbReference>
<dbReference type="Gene3D" id="3.30.200.20">
    <property type="entry name" value="Phosphorylase Kinase, domain 1"/>
    <property type="match status" value="1"/>
</dbReference>
<dbReference type="GO" id="GO:0005737">
    <property type="term" value="C:cytoplasm"/>
    <property type="evidence" value="ECO:0007669"/>
    <property type="project" value="TreeGrafter"/>
</dbReference>
<feature type="region of interest" description="Disordered" evidence="13">
    <location>
        <begin position="302"/>
        <end position="323"/>
    </location>
</feature>
<gene>
    <name evidence="15" type="ORF">PCOS0759_LOCUS147</name>
</gene>
<dbReference type="CDD" id="cd07841">
    <property type="entry name" value="STKc_CDK7"/>
    <property type="match status" value="1"/>
</dbReference>
<dbReference type="InterPro" id="IPR050108">
    <property type="entry name" value="CDK"/>
</dbReference>
<evidence type="ECO:0000256" key="6">
    <source>
        <dbReference type="ARBA" id="ARBA00022741"/>
    </source>
</evidence>
<proteinExistence type="inferred from homology"/>
<evidence type="ECO:0000256" key="11">
    <source>
        <dbReference type="PROSITE-ProRule" id="PRU10141"/>
    </source>
</evidence>
<evidence type="ECO:0000259" key="14">
    <source>
        <dbReference type="PROSITE" id="PS50011"/>
    </source>
</evidence>
<feature type="binding site" evidence="11">
    <location>
        <position position="41"/>
    </location>
    <ligand>
        <name>ATP</name>
        <dbReference type="ChEBI" id="CHEBI:30616"/>
    </ligand>
</feature>
<dbReference type="InterPro" id="IPR037770">
    <property type="entry name" value="CDK7"/>
</dbReference>
<evidence type="ECO:0000256" key="4">
    <source>
        <dbReference type="ARBA" id="ARBA00022553"/>
    </source>
</evidence>
<feature type="binding site" evidence="10">
    <location>
        <position position="40"/>
    </location>
    <ligand>
        <name>ATP</name>
        <dbReference type="ChEBI" id="CHEBI:30616"/>
    </ligand>
</feature>
<dbReference type="InterPro" id="IPR008271">
    <property type="entry name" value="Ser/Thr_kinase_AS"/>
</dbReference>
<reference evidence="15" key="1">
    <citation type="submission" date="2021-01" db="EMBL/GenBank/DDBJ databases">
        <authorList>
            <person name="Corre E."/>
            <person name="Pelletier E."/>
            <person name="Niang G."/>
            <person name="Scheremetjew M."/>
            <person name="Finn R."/>
            <person name="Kale V."/>
            <person name="Holt S."/>
            <person name="Cochrane G."/>
            <person name="Meng A."/>
            <person name="Brown T."/>
            <person name="Cohen L."/>
        </authorList>
    </citation>
    <scope>NUCLEOTIDE SEQUENCE</scope>
    <source>
        <strain evidence="15">WS</strain>
    </source>
</reference>
<dbReference type="PANTHER" id="PTHR24056:SF0">
    <property type="entry name" value="CYCLIN-DEPENDENT KINASE 7"/>
    <property type="match status" value="1"/>
</dbReference>
<dbReference type="PANTHER" id="PTHR24056">
    <property type="entry name" value="CELL DIVISION PROTEIN KINASE"/>
    <property type="match status" value="1"/>
</dbReference>
<keyword evidence="3 12" id="KW-0723">Serine/threonine-protein kinase</keyword>
<feature type="binding site" evidence="10">
    <location>
        <begin position="18"/>
        <end position="26"/>
    </location>
    <ligand>
        <name>ATP</name>
        <dbReference type="ChEBI" id="CHEBI:30616"/>
    </ligand>
</feature>
<evidence type="ECO:0000256" key="9">
    <source>
        <dbReference type="PIRSR" id="PIRSR637770-1"/>
    </source>
</evidence>
<evidence type="ECO:0000256" key="5">
    <source>
        <dbReference type="ARBA" id="ARBA00022679"/>
    </source>
</evidence>
<dbReference type="InterPro" id="IPR011009">
    <property type="entry name" value="Kinase-like_dom_sf"/>
</dbReference>
<evidence type="ECO:0000256" key="7">
    <source>
        <dbReference type="ARBA" id="ARBA00022777"/>
    </source>
</evidence>
<dbReference type="GO" id="GO:0004693">
    <property type="term" value="F:cyclin-dependent protein serine/threonine kinase activity"/>
    <property type="evidence" value="ECO:0007669"/>
    <property type="project" value="TreeGrafter"/>
</dbReference>
<keyword evidence="6 10" id="KW-0547">Nucleotide-binding</keyword>
<organism evidence="15">
    <name type="scientific">Percolomonas cosmopolitus</name>
    <dbReference type="NCBI Taxonomy" id="63605"/>
    <lineage>
        <taxon>Eukaryota</taxon>
        <taxon>Discoba</taxon>
        <taxon>Heterolobosea</taxon>
        <taxon>Tetramitia</taxon>
        <taxon>Eutetramitia</taxon>
        <taxon>Percolomonadidae</taxon>
        <taxon>Percolomonas</taxon>
    </lineage>
</organism>
<keyword evidence="7" id="KW-0418">Kinase</keyword>
<dbReference type="SMART" id="SM00220">
    <property type="entry name" value="S_TKc"/>
    <property type="match status" value="1"/>
</dbReference>
<evidence type="ECO:0000256" key="12">
    <source>
        <dbReference type="RuleBase" id="RU000304"/>
    </source>
</evidence>
<dbReference type="PROSITE" id="PS50011">
    <property type="entry name" value="PROTEIN_KINASE_DOM"/>
    <property type="match status" value="1"/>
</dbReference>
<evidence type="ECO:0000256" key="3">
    <source>
        <dbReference type="ARBA" id="ARBA00022527"/>
    </source>
</evidence>
<dbReference type="AlphaFoldDB" id="A0A7S1KL78"/>
<keyword evidence="8 10" id="KW-0067">ATP-binding</keyword>
<dbReference type="InterPro" id="IPR017441">
    <property type="entry name" value="Protein_kinase_ATP_BS"/>
</dbReference>
<evidence type="ECO:0000256" key="10">
    <source>
        <dbReference type="PIRSR" id="PIRSR637770-2"/>
    </source>
</evidence>
<comment type="similarity">
    <text evidence="1">Belongs to the protein kinase superfamily. CMGC Ser/Thr protein kinase family. CDC2/CDKX subfamily.</text>
</comment>
<dbReference type="EC" id="2.7.11.23" evidence="2"/>
<keyword evidence="4" id="KW-0597">Phosphoprotein</keyword>